<organism evidence="2 3">
    <name type="scientific">Aristolochia fimbriata</name>
    <name type="common">White veined hardy Dutchman's pipe vine</name>
    <dbReference type="NCBI Taxonomy" id="158543"/>
    <lineage>
        <taxon>Eukaryota</taxon>
        <taxon>Viridiplantae</taxon>
        <taxon>Streptophyta</taxon>
        <taxon>Embryophyta</taxon>
        <taxon>Tracheophyta</taxon>
        <taxon>Spermatophyta</taxon>
        <taxon>Magnoliopsida</taxon>
        <taxon>Magnoliidae</taxon>
        <taxon>Piperales</taxon>
        <taxon>Aristolochiaceae</taxon>
        <taxon>Aristolochia</taxon>
    </lineage>
</organism>
<accession>A0AAV7EUX8</accession>
<comment type="caution">
    <text evidence="2">The sequence shown here is derived from an EMBL/GenBank/DDBJ whole genome shotgun (WGS) entry which is preliminary data.</text>
</comment>
<dbReference type="EMBL" id="JAINDJ010000003">
    <property type="protein sequence ID" value="KAG9452705.1"/>
    <property type="molecule type" value="Genomic_DNA"/>
</dbReference>
<proteinExistence type="predicted"/>
<protein>
    <submittedName>
        <fullName evidence="2">Uncharacterized protein</fullName>
    </submittedName>
</protein>
<evidence type="ECO:0000313" key="2">
    <source>
        <dbReference type="EMBL" id="KAG9452705.1"/>
    </source>
</evidence>
<sequence>MDEKTYGPAHRFSVKERRQSGEIGFVFDGVEEGNAVLDDKIEVGDEGSEALGKAMSLEIERDGSEAHLSEKDGSGLEGPADVVPIAVDHTDDGTGRRVKRQPSSGEEGKAPGRGVEGFGRADAFGSVIFCF</sequence>
<dbReference type="AlphaFoldDB" id="A0AAV7EUX8"/>
<evidence type="ECO:0000256" key="1">
    <source>
        <dbReference type="SAM" id="MobiDB-lite"/>
    </source>
</evidence>
<reference evidence="2 3" key="1">
    <citation type="submission" date="2021-07" db="EMBL/GenBank/DDBJ databases">
        <title>The Aristolochia fimbriata genome: insights into angiosperm evolution, floral development and chemical biosynthesis.</title>
        <authorList>
            <person name="Jiao Y."/>
        </authorList>
    </citation>
    <scope>NUCLEOTIDE SEQUENCE [LARGE SCALE GENOMIC DNA]</scope>
    <source>
        <strain evidence="2">IBCAS-2021</strain>
        <tissue evidence="2">Leaf</tissue>
    </source>
</reference>
<keyword evidence="3" id="KW-1185">Reference proteome</keyword>
<gene>
    <name evidence="2" type="ORF">H6P81_005609</name>
</gene>
<feature type="region of interest" description="Disordered" evidence="1">
    <location>
        <begin position="61"/>
        <end position="118"/>
    </location>
</feature>
<feature type="compositionally biased region" description="Basic and acidic residues" evidence="1">
    <location>
        <begin position="61"/>
        <end position="74"/>
    </location>
</feature>
<name>A0AAV7EUX8_ARIFI</name>
<dbReference type="Proteomes" id="UP000825729">
    <property type="component" value="Unassembled WGS sequence"/>
</dbReference>
<evidence type="ECO:0000313" key="3">
    <source>
        <dbReference type="Proteomes" id="UP000825729"/>
    </source>
</evidence>